<evidence type="ECO:0000313" key="5">
    <source>
        <dbReference type="Proteomes" id="UP000708208"/>
    </source>
</evidence>
<dbReference type="InterPro" id="IPR001148">
    <property type="entry name" value="CA_dom"/>
</dbReference>
<comment type="similarity">
    <text evidence="1">Belongs to the alpha-carbonic anhydrase family.</text>
</comment>
<evidence type="ECO:0000259" key="3">
    <source>
        <dbReference type="PROSITE" id="PS51144"/>
    </source>
</evidence>
<dbReference type="Proteomes" id="UP000708208">
    <property type="component" value="Unassembled WGS sequence"/>
</dbReference>
<dbReference type="PANTHER" id="PTHR18952:SF265">
    <property type="entry name" value="CARBONIC ANHYDRASE"/>
    <property type="match status" value="1"/>
</dbReference>
<name>A0A8J2P8S5_9HEXA</name>
<organism evidence="4 5">
    <name type="scientific">Allacma fusca</name>
    <dbReference type="NCBI Taxonomy" id="39272"/>
    <lineage>
        <taxon>Eukaryota</taxon>
        <taxon>Metazoa</taxon>
        <taxon>Ecdysozoa</taxon>
        <taxon>Arthropoda</taxon>
        <taxon>Hexapoda</taxon>
        <taxon>Collembola</taxon>
        <taxon>Symphypleona</taxon>
        <taxon>Sminthuridae</taxon>
        <taxon>Allacma</taxon>
    </lineage>
</organism>
<sequence length="114" mass="13208">HPILVHGCLVLYVPNAAFDPILRVLRNVKKSGDSTNGTNLNLVNLLRKQNERFYNFQYHGSLTTPYCEEIVLWNVIKNPYHISQSQLLQFRDVLDAHNKPLQEIFRPIQLLNIG</sequence>
<dbReference type="PANTHER" id="PTHR18952">
    <property type="entry name" value="CARBONIC ANHYDRASE"/>
    <property type="match status" value="1"/>
</dbReference>
<gene>
    <name evidence="4" type="ORF">AFUS01_LOCUS29498</name>
</gene>
<proteinExistence type="inferred from homology"/>
<comment type="caution">
    <text evidence="4">The sequence shown here is derived from an EMBL/GenBank/DDBJ whole genome shotgun (WGS) entry which is preliminary data.</text>
</comment>
<dbReference type="GO" id="GO:0005886">
    <property type="term" value="C:plasma membrane"/>
    <property type="evidence" value="ECO:0007669"/>
    <property type="project" value="TreeGrafter"/>
</dbReference>
<feature type="non-terminal residue" evidence="4">
    <location>
        <position position="1"/>
    </location>
</feature>
<comment type="catalytic activity">
    <reaction evidence="2">
        <text>hydrogencarbonate + H(+) = CO2 + H2O</text>
        <dbReference type="Rhea" id="RHEA:10748"/>
        <dbReference type="ChEBI" id="CHEBI:15377"/>
        <dbReference type="ChEBI" id="CHEBI:15378"/>
        <dbReference type="ChEBI" id="CHEBI:16526"/>
        <dbReference type="ChEBI" id="CHEBI:17544"/>
        <dbReference type="EC" id="4.2.1.1"/>
    </reaction>
</comment>
<dbReference type="AlphaFoldDB" id="A0A8J2P8S5"/>
<dbReference type="PROSITE" id="PS51144">
    <property type="entry name" value="ALPHA_CA_2"/>
    <property type="match status" value="1"/>
</dbReference>
<evidence type="ECO:0000256" key="2">
    <source>
        <dbReference type="ARBA" id="ARBA00048348"/>
    </source>
</evidence>
<keyword evidence="5" id="KW-1185">Reference proteome</keyword>
<dbReference type="EMBL" id="CAJVCH010436981">
    <property type="protein sequence ID" value="CAG7819026.1"/>
    <property type="molecule type" value="Genomic_DNA"/>
</dbReference>
<evidence type="ECO:0000313" key="4">
    <source>
        <dbReference type="EMBL" id="CAG7819026.1"/>
    </source>
</evidence>
<dbReference type="GO" id="GO:0008270">
    <property type="term" value="F:zinc ion binding"/>
    <property type="evidence" value="ECO:0007669"/>
    <property type="project" value="InterPro"/>
</dbReference>
<accession>A0A8J2P8S5</accession>
<reference evidence="4" key="1">
    <citation type="submission" date="2021-06" db="EMBL/GenBank/DDBJ databases">
        <authorList>
            <person name="Hodson N. C."/>
            <person name="Mongue J. A."/>
            <person name="Jaron S. K."/>
        </authorList>
    </citation>
    <scope>NUCLEOTIDE SEQUENCE</scope>
</reference>
<dbReference type="InterPro" id="IPR023561">
    <property type="entry name" value="Carbonic_anhydrase_a-class"/>
</dbReference>
<protein>
    <recommendedName>
        <fullName evidence="3">Alpha-carbonic anhydrase domain-containing protein</fullName>
    </recommendedName>
</protein>
<dbReference type="GO" id="GO:0004089">
    <property type="term" value="F:carbonate dehydratase activity"/>
    <property type="evidence" value="ECO:0007669"/>
    <property type="project" value="UniProtKB-EC"/>
</dbReference>
<dbReference type="OrthoDB" id="429145at2759"/>
<dbReference type="Pfam" id="PF00194">
    <property type="entry name" value="Carb_anhydrase"/>
    <property type="match status" value="1"/>
</dbReference>
<feature type="domain" description="Alpha-carbonic anhydrase" evidence="3">
    <location>
        <begin position="1"/>
        <end position="114"/>
    </location>
</feature>
<evidence type="ECO:0000256" key="1">
    <source>
        <dbReference type="ARBA" id="ARBA00010718"/>
    </source>
</evidence>